<evidence type="ECO:0000256" key="5">
    <source>
        <dbReference type="PROSITE-ProRule" id="PRU00335"/>
    </source>
</evidence>
<evidence type="ECO:0000259" key="7">
    <source>
        <dbReference type="PROSITE" id="PS50977"/>
    </source>
</evidence>
<comment type="caution">
    <text evidence="8">The sequence shown here is derived from an EMBL/GenBank/DDBJ whole genome shotgun (WGS) entry which is preliminary data.</text>
</comment>
<dbReference type="Pfam" id="PF00440">
    <property type="entry name" value="TetR_N"/>
    <property type="match status" value="1"/>
</dbReference>
<dbReference type="RefSeq" id="WP_168968811.1">
    <property type="nucleotide sequence ID" value="NZ_JABAFZ010000001.1"/>
</dbReference>
<dbReference type="Gene3D" id="1.10.10.60">
    <property type="entry name" value="Homeodomain-like"/>
    <property type="match status" value="1"/>
</dbReference>
<name>A0AB36CHF3_9CORY</name>
<keyword evidence="4" id="KW-0804">Transcription</keyword>
<dbReference type="InterPro" id="IPR036271">
    <property type="entry name" value="Tet_transcr_reg_TetR-rel_C_sf"/>
</dbReference>
<dbReference type="SUPFAM" id="SSF46689">
    <property type="entry name" value="Homeodomain-like"/>
    <property type="match status" value="1"/>
</dbReference>
<dbReference type="InterPro" id="IPR003012">
    <property type="entry name" value="Tet_transcr_reg_TetR"/>
</dbReference>
<evidence type="ECO:0000313" key="8">
    <source>
        <dbReference type="EMBL" id="NME88255.1"/>
    </source>
</evidence>
<dbReference type="SUPFAM" id="SSF48498">
    <property type="entry name" value="Tetracyclin repressor-like, C-terminal domain"/>
    <property type="match status" value="1"/>
</dbReference>
<dbReference type="InterPro" id="IPR004111">
    <property type="entry name" value="Repressor_TetR_C"/>
</dbReference>
<feature type="DNA-binding region" description="H-T-H motif" evidence="5">
    <location>
        <begin position="25"/>
        <end position="44"/>
    </location>
</feature>
<evidence type="ECO:0000256" key="3">
    <source>
        <dbReference type="ARBA" id="ARBA00023125"/>
    </source>
</evidence>
<dbReference type="InterPro" id="IPR001647">
    <property type="entry name" value="HTH_TetR"/>
</dbReference>
<dbReference type="PANTHER" id="PTHR30055:SF151">
    <property type="entry name" value="TRANSCRIPTIONAL REGULATORY PROTEIN"/>
    <property type="match status" value="1"/>
</dbReference>
<proteinExistence type="predicted"/>
<dbReference type="AlphaFoldDB" id="A0AB36CHF3"/>
<dbReference type="PRINTS" id="PR00455">
    <property type="entry name" value="HTHTETR"/>
</dbReference>
<dbReference type="GO" id="GO:0000976">
    <property type="term" value="F:transcription cis-regulatory region binding"/>
    <property type="evidence" value="ECO:0007669"/>
    <property type="project" value="TreeGrafter"/>
</dbReference>
<organism evidence="8 9">
    <name type="scientific">Corynebacterium stationis</name>
    <dbReference type="NCBI Taxonomy" id="1705"/>
    <lineage>
        <taxon>Bacteria</taxon>
        <taxon>Bacillati</taxon>
        <taxon>Actinomycetota</taxon>
        <taxon>Actinomycetes</taxon>
        <taxon>Mycobacteriales</taxon>
        <taxon>Corynebacteriaceae</taxon>
        <taxon>Corynebacterium</taxon>
    </lineage>
</organism>
<dbReference type="GO" id="GO:0046677">
    <property type="term" value="P:response to antibiotic"/>
    <property type="evidence" value="ECO:0007669"/>
    <property type="project" value="InterPro"/>
</dbReference>
<dbReference type="Pfam" id="PF02909">
    <property type="entry name" value="TetR_C_1"/>
    <property type="match status" value="1"/>
</dbReference>
<dbReference type="EMBL" id="JABAFZ010000001">
    <property type="protein sequence ID" value="NME88255.1"/>
    <property type="molecule type" value="Genomic_DNA"/>
</dbReference>
<dbReference type="PANTHER" id="PTHR30055">
    <property type="entry name" value="HTH-TYPE TRANSCRIPTIONAL REGULATOR RUTR"/>
    <property type="match status" value="1"/>
</dbReference>
<feature type="domain" description="HTH tetR-type" evidence="7">
    <location>
        <begin position="2"/>
        <end position="62"/>
    </location>
</feature>
<dbReference type="InterPro" id="IPR009057">
    <property type="entry name" value="Homeodomain-like_sf"/>
</dbReference>
<evidence type="ECO:0000256" key="2">
    <source>
        <dbReference type="ARBA" id="ARBA00023015"/>
    </source>
</evidence>
<keyword evidence="3 5" id="KW-0238">DNA-binding</keyword>
<evidence type="ECO:0000256" key="1">
    <source>
        <dbReference type="ARBA" id="ARBA00022491"/>
    </source>
</evidence>
<evidence type="ECO:0000256" key="6">
    <source>
        <dbReference type="SAM" id="MobiDB-lite"/>
    </source>
</evidence>
<gene>
    <name evidence="8" type="ORF">HF853_00870</name>
</gene>
<keyword evidence="1" id="KW-0678">Repressor</keyword>
<dbReference type="GO" id="GO:0003700">
    <property type="term" value="F:DNA-binding transcription factor activity"/>
    <property type="evidence" value="ECO:0007669"/>
    <property type="project" value="TreeGrafter"/>
</dbReference>
<dbReference type="PROSITE" id="PS50977">
    <property type="entry name" value="HTH_TETR_2"/>
    <property type="match status" value="1"/>
</dbReference>
<accession>A0AB36CHF3</accession>
<keyword evidence="2" id="KW-0805">Transcription regulation</keyword>
<dbReference type="GO" id="GO:0045892">
    <property type="term" value="P:negative regulation of DNA-templated transcription"/>
    <property type="evidence" value="ECO:0007669"/>
    <property type="project" value="InterPro"/>
</dbReference>
<dbReference type="Gene3D" id="1.10.357.10">
    <property type="entry name" value="Tetracycline Repressor, domain 2"/>
    <property type="match status" value="1"/>
</dbReference>
<protein>
    <submittedName>
        <fullName evidence="8">TetR family transcriptional regulator</fullName>
    </submittedName>
</protein>
<feature type="region of interest" description="Disordered" evidence="6">
    <location>
        <begin position="149"/>
        <end position="170"/>
    </location>
</feature>
<dbReference type="Proteomes" id="UP000544551">
    <property type="component" value="Unassembled WGS sequence"/>
</dbReference>
<evidence type="ECO:0000256" key="4">
    <source>
        <dbReference type="ARBA" id="ARBA00023163"/>
    </source>
</evidence>
<reference evidence="8 9" key="1">
    <citation type="submission" date="2020-04" db="EMBL/GenBank/DDBJ databases">
        <authorList>
            <person name="Hitch T.C.A."/>
            <person name="Wylensek D."/>
            <person name="Clavel T."/>
        </authorList>
    </citation>
    <scope>NUCLEOTIDE SEQUENCE [LARGE SCALE GENOMIC DNA]</scope>
    <source>
        <strain evidence="8 9">BL-383-APC-3D</strain>
    </source>
</reference>
<sequence>MQLTREDIITTAVKLLNTYGFADMTMRRIATTLGVVPGALYWHVANKQALIAEIAASFITHLDGSSTLELVANLRKILLAHRDGAELVTAALSQADSPTWTQLTEKFADALRETGADESARRIAAETLVHLVLGTTVMDQNRAQLEELTKTGTDDDAAQSTSSSKEATLADSSLLQGAEIIIAGVRQVTP</sequence>
<evidence type="ECO:0000313" key="9">
    <source>
        <dbReference type="Proteomes" id="UP000544551"/>
    </source>
</evidence>
<dbReference type="PRINTS" id="PR00400">
    <property type="entry name" value="TETREPRESSOR"/>
</dbReference>
<dbReference type="InterPro" id="IPR050109">
    <property type="entry name" value="HTH-type_TetR-like_transc_reg"/>
</dbReference>